<proteinExistence type="inferred from homology"/>
<dbReference type="SUPFAM" id="SSF54814">
    <property type="entry name" value="Prokaryotic type KH domain (KH-domain type II)"/>
    <property type="match status" value="1"/>
</dbReference>
<evidence type="ECO:0000259" key="6">
    <source>
        <dbReference type="Pfam" id="PF00189"/>
    </source>
</evidence>
<feature type="domain" description="Small ribosomal subunit protein uS3 C-terminal" evidence="6">
    <location>
        <begin position="680"/>
        <end position="763"/>
    </location>
</feature>
<dbReference type="GO" id="GO:0003723">
    <property type="term" value="F:RNA binding"/>
    <property type="evidence" value="ECO:0007669"/>
    <property type="project" value="InterPro"/>
</dbReference>
<dbReference type="GO" id="GO:0022627">
    <property type="term" value="C:cytosolic small ribosomal subunit"/>
    <property type="evidence" value="ECO:0007669"/>
    <property type="project" value="TreeGrafter"/>
</dbReference>
<dbReference type="InterPro" id="IPR009019">
    <property type="entry name" value="KH_sf_prok-type"/>
</dbReference>
<protein>
    <recommendedName>
        <fullName evidence="4">Small ribosomal subunit protein uS3c</fullName>
    </recommendedName>
</protein>
<dbReference type="PANTHER" id="PTHR11760:SF19">
    <property type="entry name" value="SMALL RIBOSOMAL SUBUNIT PROTEIN US3C"/>
    <property type="match status" value="1"/>
</dbReference>
<dbReference type="EMBL" id="MH511723">
    <property type="protein sequence ID" value="QIA46875.1"/>
    <property type="molecule type" value="Genomic_DNA"/>
</dbReference>
<comment type="similarity">
    <text evidence="1 5">Belongs to the universal ribosomal protein uS3 family.</text>
</comment>
<dbReference type="HAMAP" id="MF_01309_B">
    <property type="entry name" value="Ribosomal_uS3_B"/>
    <property type="match status" value="1"/>
</dbReference>
<organism evidence="7">
    <name type="scientific">Pandorina colemaniae</name>
    <dbReference type="NCBI Taxonomy" id="47786"/>
    <lineage>
        <taxon>Eukaryota</taxon>
        <taxon>Viridiplantae</taxon>
        <taxon>Chlorophyta</taxon>
        <taxon>core chlorophytes</taxon>
        <taxon>Chlorophyceae</taxon>
        <taxon>CS clade</taxon>
        <taxon>Chlamydomonadales</taxon>
        <taxon>Volvocaceae</taxon>
        <taxon>Pandorina</taxon>
    </lineage>
</organism>
<dbReference type="GO" id="GO:0003735">
    <property type="term" value="F:structural constituent of ribosome"/>
    <property type="evidence" value="ECO:0007669"/>
    <property type="project" value="InterPro"/>
</dbReference>
<dbReference type="InterPro" id="IPR001351">
    <property type="entry name" value="Ribosomal_uS3_C"/>
</dbReference>
<gene>
    <name evidence="7" type="primary">rps3</name>
</gene>
<keyword evidence="2 5" id="KW-0689">Ribosomal protein</keyword>
<evidence type="ECO:0000313" key="7">
    <source>
        <dbReference type="EMBL" id="QIA46875.1"/>
    </source>
</evidence>
<evidence type="ECO:0000256" key="2">
    <source>
        <dbReference type="ARBA" id="ARBA00022980"/>
    </source>
</evidence>
<accession>A0A6C0RUT6</accession>
<dbReference type="NCBIfam" id="TIGR01009">
    <property type="entry name" value="rpsC_bact"/>
    <property type="match status" value="1"/>
</dbReference>
<evidence type="ECO:0000256" key="5">
    <source>
        <dbReference type="RuleBase" id="RU003624"/>
    </source>
</evidence>
<evidence type="ECO:0000256" key="3">
    <source>
        <dbReference type="ARBA" id="ARBA00023274"/>
    </source>
</evidence>
<dbReference type="Gene3D" id="3.30.1140.32">
    <property type="entry name" value="Ribosomal protein S3, C-terminal domain"/>
    <property type="match status" value="1"/>
</dbReference>
<reference evidence="7" key="1">
    <citation type="journal article" date="2019" name="Front. Microbiol.">
        <title>Evolutionary Analysis of Unicellular Species in Chlamydomonadales Through Chloroplast Genome Comparison With the Colonial Volvocine Algae.</title>
        <authorList>
            <person name="Hu Y."/>
            <person name="Xing W."/>
            <person name="Song H."/>
            <person name="Zhu H."/>
            <person name="Liu G."/>
            <person name="Hu Z."/>
        </authorList>
    </citation>
    <scope>NUCLEOTIDE SEQUENCE</scope>
    <source>
        <strain evidence="7">PC82</strain>
    </source>
</reference>
<keyword evidence="7" id="KW-0934">Plastid</keyword>
<dbReference type="PROSITE" id="PS00548">
    <property type="entry name" value="RIBOSOMAL_S3"/>
    <property type="match status" value="1"/>
</dbReference>
<keyword evidence="3 5" id="KW-0687">Ribonucleoprotein</keyword>
<dbReference type="InterPro" id="IPR018280">
    <property type="entry name" value="Ribosomal_uS3_CS"/>
</dbReference>
<evidence type="ECO:0000256" key="1">
    <source>
        <dbReference type="ARBA" id="ARBA00010761"/>
    </source>
</evidence>
<dbReference type="GO" id="GO:0006412">
    <property type="term" value="P:translation"/>
    <property type="evidence" value="ECO:0007669"/>
    <property type="project" value="InterPro"/>
</dbReference>
<dbReference type="SUPFAM" id="SSF54821">
    <property type="entry name" value="Ribosomal protein S3 C-terminal domain"/>
    <property type="match status" value="1"/>
</dbReference>
<dbReference type="FunFam" id="3.30.1140.32:FF:000015">
    <property type="entry name" value="30S ribosomal protein S3, chloroplastic"/>
    <property type="match status" value="1"/>
</dbReference>
<dbReference type="InterPro" id="IPR036419">
    <property type="entry name" value="Ribosomal_S3_C_sf"/>
</dbReference>
<evidence type="ECO:0000256" key="4">
    <source>
        <dbReference type="ARBA" id="ARBA00035154"/>
    </source>
</evidence>
<dbReference type="Pfam" id="PF00189">
    <property type="entry name" value="Ribosomal_S3_C"/>
    <property type="match status" value="1"/>
</dbReference>
<dbReference type="InterPro" id="IPR005704">
    <property type="entry name" value="Ribosomal_uS3_bac-typ"/>
</dbReference>
<geneLocation type="plastid" evidence="7"/>
<dbReference type="PANTHER" id="PTHR11760">
    <property type="entry name" value="30S/40S RIBOSOMAL PROTEIN S3"/>
    <property type="match status" value="1"/>
</dbReference>
<dbReference type="InterPro" id="IPR057258">
    <property type="entry name" value="Ribosomal_uS3"/>
</dbReference>
<dbReference type="AlphaFoldDB" id="A0A6C0RUT6"/>
<name>A0A6C0RUT6_9CHLO</name>
<sequence length="771" mass="89303">MGQKVHPLGFRVGITKKHQSQWFARFQKYGYAQSVFEDHMLRKTLLNLFNNLNADTGKLSSFSTNEKENGSVIKASKKAGTNLVKKPKITQIKIERGLIPYEIGIQIHSDDCLSMTKAIDNIKLSTDLVSKLQKTRKFLYKAGSQLKKIQTIAPTDNLSLKTENKDIKQHQPSNNKPSQIKLKKRKITPTQVIKIKGEKKIKGKSFLKFKRKQKKRLSKSVFMRLKNLKRRFKKRQIIKKRYLNIISKGLLIRKKGNLIVRKVFVKQKNKNNKFLRSQAKSKNNYLKKKTGTSVTTTNKENKLLLSAQNKTNKSLKAVPFIFKRQPQQKIFSLRFRNRIYKKFANLFLTKLNKQFLVCLKGIMKYWHNQKKVENKALVAPLAYTKKWYSAKAYTIMNHLKVGSKNSTLLANYQIEKLTKLISILEKKSLVKMEILRKDFITFGTISKARAFGYYQIITFLQQLKQFVLKLKKQTLATTNLNKNTNKNFNLNPAQAQHKITGLFKTAKQKKLIRQRVVNNFINLVDNTQAMTNEYRKIKWITYLKDLVHKHRNENLFYYLATIADARKDLKALKRYTKQYSNFLFGINIENNKDNTNLLLQRVTKTLTESLKNPLIKLSLTGAPGSSESLTKLQKTFLNHIETQRKMYKSNLALTPKISIKFFSVKTSDILEKASIVAESIVDALEKRKAFRGVIKKAKEDLMRRSRVKGVKIQVSGRLNGAEIARSEWVRAGRVPLQTLRANIDYSYRTANTIYGIIGVKVWIFKGYSTIN</sequence>